<evidence type="ECO:0000259" key="4">
    <source>
        <dbReference type="Pfam" id="PF00717"/>
    </source>
</evidence>
<evidence type="ECO:0000256" key="3">
    <source>
        <dbReference type="ARBA" id="ARBA00023163"/>
    </source>
</evidence>
<sequence length="255" mass="29112">MSLRQLKINSITFLIIQKVIKMILNRIMDINELRRKNLRALVEEFGGVGKLAEVANRDQSQISQWLNGSIIHATGKPRGVRSSTLRDFEAAIGKPLNWLDQDHADDEPIKDGYIELTYYDIQSSAGPGKVAPVDYTPILDRKIWVLEDWALRNFGRGAIDKIRIIDNVGDSMSPTINNGDVLFVDVTQREYVADGIYIINWNGRLLTKRLRAMIDGRLAIISDNKDQYDTEYVSEKDMDQLVICGFVKKWWSLRG</sequence>
<dbReference type="AlphaFoldDB" id="A0A849P416"/>
<dbReference type="Pfam" id="PF00717">
    <property type="entry name" value="Peptidase_S24"/>
    <property type="match status" value="1"/>
</dbReference>
<organism evidence="5 6">
    <name type="scientific">Pelistega suis</name>
    <dbReference type="NCBI Taxonomy" id="1631957"/>
    <lineage>
        <taxon>Bacteria</taxon>
        <taxon>Pseudomonadati</taxon>
        <taxon>Pseudomonadota</taxon>
        <taxon>Betaproteobacteria</taxon>
        <taxon>Burkholderiales</taxon>
        <taxon>Alcaligenaceae</taxon>
        <taxon>Pelistega</taxon>
    </lineage>
</organism>
<evidence type="ECO:0000313" key="5">
    <source>
        <dbReference type="EMBL" id="NOL51806.1"/>
    </source>
</evidence>
<gene>
    <name evidence="5" type="ORF">HKX39_06445</name>
</gene>
<evidence type="ECO:0000313" key="6">
    <source>
        <dbReference type="Proteomes" id="UP000537862"/>
    </source>
</evidence>
<keyword evidence="2" id="KW-0238">DNA-binding</keyword>
<protein>
    <submittedName>
        <fullName evidence="5">S24 family peptidase</fullName>
    </submittedName>
</protein>
<keyword evidence="1" id="KW-0805">Transcription regulation</keyword>
<dbReference type="Proteomes" id="UP000537862">
    <property type="component" value="Unassembled WGS sequence"/>
</dbReference>
<dbReference type="EMBL" id="JABGBN010000004">
    <property type="protein sequence ID" value="NOL51806.1"/>
    <property type="molecule type" value="Genomic_DNA"/>
</dbReference>
<dbReference type="InterPro" id="IPR015927">
    <property type="entry name" value="Peptidase_S24_S26A/B/C"/>
</dbReference>
<evidence type="ECO:0000256" key="1">
    <source>
        <dbReference type="ARBA" id="ARBA00023015"/>
    </source>
</evidence>
<keyword evidence="6" id="KW-1185">Reference proteome</keyword>
<reference evidence="5 6" key="1">
    <citation type="submission" date="2020-05" db="EMBL/GenBank/DDBJ databases">
        <authorList>
            <person name="Niu N."/>
        </authorList>
    </citation>
    <scope>NUCLEOTIDE SEQUENCE [LARGE SCALE GENOMIC DNA]</scope>
    <source>
        <strain evidence="5 6">3340-03</strain>
    </source>
</reference>
<dbReference type="CDD" id="cd06529">
    <property type="entry name" value="S24_LexA-like"/>
    <property type="match status" value="1"/>
</dbReference>
<dbReference type="PANTHER" id="PTHR40661:SF3">
    <property type="entry name" value="FELS-1 PROPHAGE TRANSCRIPTIONAL REGULATOR"/>
    <property type="match status" value="1"/>
</dbReference>
<dbReference type="GO" id="GO:0003677">
    <property type="term" value="F:DNA binding"/>
    <property type="evidence" value="ECO:0007669"/>
    <property type="project" value="UniProtKB-KW"/>
</dbReference>
<dbReference type="InterPro" id="IPR039418">
    <property type="entry name" value="LexA-like"/>
</dbReference>
<evidence type="ECO:0000256" key="2">
    <source>
        <dbReference type="ARBA" id="ARBA00023125"/>
    </source>
</evidence>
<dbReference type="InterPro" id="IPR036286">
    <property type="entry name" value="LexA/Signal_pep-like_sf"/>
</dbReference>
<feature type="domain" description="Peptidase S24/S26A/S26B/S26C" evidence="4">
    <location>
        <begin position="162"/>
        <end position="247"/>
    </location>
</feature>
<dbReference type="PANTHER" id="PTHR40661">
    <property type="match status" value="1"/>
</dbReference>
<proteinExistence type="predicted"/>
<dbReference type="RefSeq" id="WP_171680506.1">
    <property type="nucleotide sequence ID" value="NZ_JABGBN010000004.1"/>
</dbReference>
<comment type="caution">
    <text evidence="5">The sequence shown here is derived from an EMBL/GenBank/DDBJ whole genome shotgun (WGS) entry which is preliminary data.</text>
</comment>
<accession>A0A849P416</accession>
<dbReference type="SUPFAM" id="SSF51306">
    <property type="entry name" value="LexA/Signal peptidase"/>
    <property type="match status" value="1"/>
</dbReference>
<name>A0A849P416_9BURK</name>
<dbReference type="Gene3D" id="2.10.109.10">
    <property type="entry name" value="Umud Fragment, subunit A"/>
    <property type="match status" value="1"/>
</dbReference>
<keyword evidence="3" id="KW-0804">Transcription</keyword>